<proteinExistence type="predicted"/>
<evidence type="ECO:0000313" key="2">
    <source>
        <dbReference type="EMBL" id="CAH9140575.1"/>
    </source>
</evidence>
<sequence>MGDFNCVGSPNERVGPSPPLGLWYATP</sequence>
<dbReference type="AlphaFoldDB" id="A0AAV0FZI9"/>
<dbReference type="EMBL" id="CAMAPF010001023">
    <property type="protein sequence ID" value="CAH9140575.1"/>
    <property type="molecule type" value="Genomic_DNA"/>
</dbReference>
<gene>
    <name evidence="2" type="ORF">CEPIT_LOCUS38462</name>
</gene>
<reference evidence="2" key="1">
    <citation type="submission" date="2022-07" db="EMBL/GenBank/DDBJ databases">
        <authorList>
            <person name="Macas J."/>
            <person name="Novak P."/>
            <person name="Neumann P."/>
        </authorList>
    </citation>
    <scope>NUCLEOTIDE SEQUENCE</scope>
</reference>
<comment type="caution">
    <text evidence="2">The sequence shown here is derived from an EMBL/GenBank/DDBJ whole genome shotgun (WGS) entry which is preliminary data.</text>
</comment>
<feature type="region of interest" description="Disordered" evidence="1">
    <location>
        <begin position="1"/>
        <end position="27"/>
    </location>
</feature>
<evidence type="ECO:0000256" key="1">
    <source>
        <dbReference type="SAM" id="MobiDB-lite"/>
    </source>
</evidence>
<protein>
    <submittedName>
        <fullName evidence="2">Uncharacterized protein</fullName>
    </submittedName>
</protein>
<evidence type="ECO:0000313" key="3">
    <source>
        <dbReference type="Proteomes" id="UP001152523"/>
    </source>
</evidence>
<dbReference type="Proteomes" id="UP001152523">
    <property type="component" value="Unassembled WGS sequence"/>
</dbReference>
<keyword evidence="3" id="KW-1185">Reference proteome</keyword>
<accession>A0AAV0FZI9</accession>
<name>A0AAV0FZI9_9ASTE</name>
<organism evidence="2 3">
    <name type="scientific">Cuscuta epithymum</name>
    <dbReference type="NCBI Taxonomy" id="186058"/>
    <lineage>
        <taxon>Eukaryota</taxon>
        <taxon>Viridiplantae</taxon>
        <taxon>Streptophyta</taxon>
        <taxon>Embryophyta</taxon>
        <taxon>Tracheophyta</taxon>
        <taxon>Spermatophyta</taxon>
        <taxon>Magnoliopsida</taxon>
        <taxon>eudicotyledons</taxon>
        <taxon>Gunneridae</taxon>
        <taxon>Pentapetalae</taxon>
        <taxon>asterids</taxon>
        <taxon>lamiids</taxon>
        <taxon>Solanales</taxon>
        <taxon>Convolvulaceae</taxon>
        <taxon>Cuscuteae</taxon>
        <taxon>Cuscuta</taxon>
        <taxon>Cuscuta subgen. Cuscuta</taxon>
    </lineage>
</organism>